<gene>
    <name evidence="1" type="ORF">FJTKL_14741</name>
</gene>
<proteinExistence type="predicted"/>
<dbReference type="Proteomes" id="UP001600888">
    <property type="component" value="Unassembled WGS sequence"/>
</dbReference>
<comment type="caution">
    <text evidence="1">The sequence shown here is derived from an EMBL/GenBank/DDBJ whole genome shotgun (WGS) entry which is preliminary data.</text>
</comment>
<protein>
    <submittedName>
        <fullName evidence="1">Uncharacterized protein</fullName>
    </submittedName>
</protein>
<sequence length="108" mass="12155">MASCTVRYAGVTGQGRQQQQLNETRVTRICSYPTTSPIPIHPNSRPSPPQLDSLALNIQRASDLVLFPVYRHHRRIPQPPCETCGFSSTLNKPHLRFFDSRSQAVLVI</sequence>
<organism evidence="1 2">
    <name type="scientific">Diaporthe vaccinii</name>
    <dbReference type="NCBI Taxonomy" id="105482"/>
    <lineage>
        <taxon>Eukaryota</taxon>
        <taxon>Fungi</taxon>
        <taxon>Dikarya</taxon>
        <taxon>Ascomycota</taxon>
        <taxon>Pezizomycotina</taxon>
        <taxon>Sordariomycetes</taxon>
        <taxon>Sordariomycetidae</taxon>
        <taxon>Diaporthales</taxon>
        <taxon>Diaporthaceae</taxon>
        <taxon>Diaporthe</taxon>
        <taxon>Diaporthe eres species complex</taxon>
    </lineage>
</organism>
<evidence type="ECO:0000313" key="2">
    <source>
        <dbReference type="Proteomes" id="UP001600888"/>
    </source>
</evidence>
<keyword evidence="2" id="KW-1185">Reference proteome</keyword>
<accession>A0ABR4F7S8</accession>
<reference evidence="1 2" key="1">
    <citation type="submission" date="2024-03" db="EMBL/GenBank/DDBJ databases">
        <title>A high-quality draft genome sequence of Diaporthe vaccinii, a causative agent of upright dieback and viscid rot disease in cranberry plants.</title>
        <authorList>
            <person name="Sarrasin M."/>
            <person name="Lang B.F."/>
            <person name="Burger G."/>
        </authorList>
    </citation>
    <scope>NUCLEOTIDE SEQUENCE [LARGE SCALE GENOMIC DNA]</scope>
    <source>
        <strain evidence="1 2">IS7</strain>
    </source>
</reference>
<dbReference type="EMBL" id="JBAWTH010000008">
    <property type="protein sequence ID" value="KAL2290753.1"/>
    <property type="molecule type" value="Genomic_DNA"/>
</dbReference>
<evidence type="ECO:0000313" key="1">
    <source>
        <dbReference type="EMBL" id="KAL2290753.1"/>
    </source>
</evidence>
<name>A0ABR4F7S8_9PEZI</name>